<feature type="region of interest" description="Disordered" evidence="1">
    <location>
        <begin position="260"/>
        <end position="282"/>
    </location>
</feature>
<evidence type="ECO:0000313" key="3">
    <source>
        <dbReference type="EMBL" id="OLR92047.1"/>
    </source>
</evidence>
<accession>A0A1Q9LJ22</accession>
<dbReference type="InterPro" id="IPR046366">
    <property type="entry name" value="MPAB"/>
</dbReference>
<name>A0A1Q9LJ22_9PSEU</name>
<dbReference type="Pfam" id="PF09995">
    <property type="entry name" value="MPAB_Lcp_cat"/>
    <property type="match status" value="1"/>
</dbReference>
<dbReference type="AlphaFoldDB" id="A0A1Q9LJ22"/>
<evidence type="ECO:0000256" key="1">
    <source>
        <dbReference type="SAM" id="MobiDB-lite"/>
    </source>
</evidence>
<dbReference type="InterPro" id="IPR018713">
    <property type="entry name" value="MPAB/Lcp_cat_dom"/>
</dbReference>
<dbReference type="OrthoDB" id="836517at2"/>
<dbReference type="Proteomes" id="UP000186040">
    <property type="component" value="Unassembled WGS sequence"/>
</dbReference>
<evidence type="ECO:0000313" key="4">
    <source>
        <dbReference type="Proteomes" id="UP000186040"/>
    </source>
</evidence>
<dbReference type="GO" id="GO:0016491">
    <property type="term" value="F:oxidoreductase activity"/>
    <property type="evidence" value="ECO:0007669"/>
    <property type="project" value="InterPro"/>
</dbReference>
<feature type="domain" description="ER-bound oxygenase mpaB/mpaB'/Rubber oxygenase catalytic" evidence="2">
    <location>
        <begin position="59"/>
        <end position="248"/>
    </location>
</feature>
<evidence type="ECO:0000259" key="2">
    <source>
        <dbReference type="Pfam" id="PF09995"/>
    </source>
</evidence>
<keyword evidence="4" id="KW-1185">Reference proteome</keyword>
<gene>
    <name evidence="3" type="ORF">BJP25_22065</name>
</gene>
<sequence>MGSRLANLRRIESLDPVVDHHEVYRVSAGLEFPWDYQRALEFALFKTYCVPSISALLDATREFAERPQRRYDDTALLMAELAEHGYDSERGRAALRVVNRQHGRYAISNADMLYVLTTFIYDPIDWITAYGWRPLSDHERVAAFHFYRAVGARMGIKDIPEDYDAFRRFKDDYERAHFAFSETNHRVGVHTRELMVSWYPKPLAPAVRLAVHGLLPEAMLRAFGFPAAPSLVRRAVPLALKARGGVVRWLPPRRVSRLARDPKNRSYPGYPEGYHPSDLGVAEPVPVADEHLRAAD</sequence>
<dbReference type="PANTHER" id="PTHR36124">
    <property type="match status" value="1"/>
</dbReference>
<dbReference type="EMBL" id="MKQR01000017">
    <property type="protein sequence ID" value="OLR92047.1"/>
    <property type="molecule type" value="Genomic_DNA"/>
</dbReference>
<proteinExistence type="predicted"/>
<dbReference type="RefSeq" id="WP_075975931.1">
    <property type="nucleotide sequence ID" value="NZ_MKQR01000017.1"/>
</dbReference>
<comment type="caution">
    <text evidence="3">The sequence shown here is derived from an EMBL/GenBank/DDBJ whole genome shotgun (WGS) entry which is preliminary data.</text>
</comment>
<dbReference type="PANTHER" id="PTHR36124:SF1">
    <property type="entry name" value="ER-BOUND OXYGENASE MPAB_MPAB'_RUBBER OXYGENASE CATALYTIC DOMAIN-CONTAINING PROTEIN"/>
    <property type="match status" value="1"/>
</dbReference>
<dbReference type="STRING" id="1193682.BJP25_22065"/>
<protein>
    <recommendedName>
        <fullName evidence="2">ER-bound oxygenase mpaB/mpaB'/Rubber oxygenase catalytic domain-containing protein</fullName>
    </recommendedName>
</protein>
<organism evidence="3 4">
    <name type="scientific">Actinokineospora bangkokensis</name>
    <dbReference type="NCBI Taxonomy" id="1193682"/>
    <lineage>
        <taxon>Bacteria</taxon>
        <taxon>Bacillati</taxon>
        <taxon>Actinomycetota</taxon>
        <taxon>Actinomycetes</taxon>
        <taxon>Pseudonocardiales</taxon>
        <taxon>Pseudonocardiaceae</taxon>
        <taxon>Actinokineospora</taxon>
    </lineage>
</organism>
<reference evidence="3 4" key="1">
    <citation type="submission" date="2016-10" db="EMBL/GenBank/DDBJ databases">
        <title>The Draft Genome Sequence of Actinokineospora bangkokensis 44EHWT reveals the biosynthetic pathway of antifungal compounds Thailandins with unusual extender unit butylmalonyl-CoA.</title>
        <authorList>
            <person name="Greule A."/>
            <person name="Intra B."/>
            <person name="Flemming S."/>
            <person name="Rommel M.G."/>
            <person name="Panbangred W."/>
            <person name="Bechthold A."/>
        </authorList>
    </citation>
    <scope>NUCLEOTIDE SEQUENCE [LARGE SCALE GENOMIC DNA]</scope>
    <source>
        <strain evidence="3 4">44EHW</strain>
    </source>
</reference>